<gene>
    <name evidence="3" type="ORF">COB13_08915</name>
</gene>
<feature type="transmembrane region" description="Helical" evidence="1">
    <location>
        <begin position="115"/>
        <end position="132"/>
    </location>
</feature>
<dbReference type="InterPro" id="IPR037185">
    <property type="entry name" value="EmrE-like"/>
</dbReference>
<keyword evidence="1" id="KW-0812">Transmembrane</keyword>
<dbReference type="Gene3D" id="1.10.3730.20">
    <property type="match status" value="2"/>
</dbReference>
<protein>
    <recommendedName>
        <fullName evidence="2">EamA domain-containing protein</fullName>
    </recommendedName>
</protein>
<dbReference type="SUPFAM" id="SSF103481">
    <property type="entry name" value="Multidrug resistance efflux transporter EmrE"/>
    <property type="match status" value="2"/>
</dbReference>
<feature type="transmembrane region" description="Helical" evidence="1">
    <location>
        <begin position="60"/>
        <end position="80"/>
    </location>
</feature>
<keyword evidence="1" id="KW-0472">Membrane</keyword>
<feature type="transmembrane region" description="Helical" evidence="1">
    <location>
        <begin position="144"/>
        <end position="161"/>
    </location>
</feature>
<feature type="transmembrane region" description="Helical" evidence="1">
    <location>
        <begin position="261"/>
        <end position="277"/>
    </location>
</feature>
<dbReference type="AlphaFoldDB" id="A0A2A4Z181"/>
<dbReference type="EMBL" id="NVUS01000010">
    <property type="protein sequence ID" value="PCJ00722.1"/>
    <property type="molecule type" value="Genomic_DNA"/>
</dbReference>
<evidence type="ECO:0000256" key="1">
    <source>
        <dbReference type="SAM" id="Phobius"/>
    </source>
</evidence>
<feature type="transmembrane region" description="Helical" evidence="1">
    <location>
        <begin position="30"/>
        <end position="48"/>
    </location>
</feature>
<evidence type="ECO:0000259" key="2">
    <source>
        <dbReference type="Pfam" id="PF00892"/>
    </source>
</evidence>
<feature type="domain" description="EamA" evidence="2">
    <location>
        <begin position="145"/>
        <end position="277"/>
    </location>
</feature>
<organism evidence="3">
    <name type="scientific">OCS116 cluster bacterium</name>
    <dbReference type="NCBI Taxonomy" id="2030921"/>
    <lineage>
        <taxon>Bacteria</taxon>
        <taxon>Pseudomonadati</taxon>
        <taxon>Pseudomonadota</taxon>
        <taxon>Alphaproteobacteria</taxon>
        <taxon>OCS116 cluster</taxon>
    </lineage>
</organism>
<proteinExistence type="predicted"/>
<keyword evidence="1" id="KW-1133">Transmembrane helix</keyword>
<reference key="1">
    <citation type="submission" date="2017-08" db="EMBL/GenBank/DDBJ databases">
        <title>A dynamic microbial community with high functional redundancy inhabits the cold, oxic subseafloor aquifer.</title>
        <authorList>
            <person name="Tully B.J."/>
            <person name="Wheat C.G."/>
            <person name="Glazer B.T."/>
            <person name="Huber J.A."/>
        </authorList>
    </citation>
    <scope>NUCLEOTIDE SEQUENCE [LARGE SCALE GENOMIC DNA]</scope>
</reference>
<feature type="transmembrane region" description="Helical" evidence="1">
    <location>
        <begin position="173"/>
        <end position="193"/>
    </location>
</feature>
<comment type="caution">
    <text evidence="3">The sequence shown here is derived from an EMBL/GenBank/DDBJ whole genome shotgun (WGS) entry which is preliminary data.</text>
</comment>
<reference evidence="3" key="2">
    <citation type="journal article" date="2018" name="ISME J.">
        <title>A dynamic microbial community with high functional redundancy inhabits the cold, oxic subseafloor aquifer.</title>
        <authorList>
            <person name="Tully B.J."/>
            <person name="Wheat C.G."/>
            <person name="Glazer B.T."/>
            <person name="Huber J.A."/>
        </authorList>
    </citation>
    <scope>NUCLEOTIDE SEQUENCE</scope>
    <source>
        <strain evidence="3">NORP83</strain>
    </source>
</reference>
<evidence type="ECO:0000313" key="3">
    <source>
        <dbReference type="EMBL" id="PCJ00722.1"/>
    </source>
</evidence>
<accession>A0A2A4Z181</accession>
<sequence>MSFIVFAAVVFAAVLHASWNAVAKSQSDKLLTMTALVFGSAFWGALLLPMTNAPHPQSYIYIAVGVVLHVGYQIVLQASYKLGDLSLVYPISRGTAPLIVTVFSVVVWQIDFEPVTLMGVVAIILAVFCLAFTKNGAGGRNPKAVVFALMTACFIASYSLTDGTGARLSGDPLGYYARLTIANGVFFIPFVLFKKPVLVMRAFQQQKMIMFFGGFASFAAFAIVMWAFTQSPIAMVTALRESSIMFAMMIGVFFFKEKFGLLKLAATILTLLGMILLRL</sequence>
<feature type="transmembrane region" description="Helical" evidence="1">
    <location>
        <begin position="209"/>
        <end position="228"/>
    </location>
</feature>
<feature type="transmembrane region" description="Helical" evidence="1">
    <location>
        <begin position="234"/>
        <end position="254"/>
    </location>
</feature>
<dbReference type="GO" id="GO:0016020">
    <property type="term" value="C:membrane"/>
    <property type="evidence" value="ECO:0007669"/>
    <property type="project" value="InterPro"/>
</dbReference>
<dbReference type="Pfam" id="PF00892">
    <property type="entry name" value="EamA"/>
    <property type="match status" value="1"/>
</dbReference>
<dbReference type="InterPro" id="IPR000620">
    <property type="entry name" value="EamA_dom"/>
</dbReference>
<name>A0A2A4Z181_9PROT</name>